<feature type="compositionally biased region" description="Polar residues" evidence="2">
    <location>
        <begin position="238"/>
        <end position="248"/>
    </location>
</feature>
<evidence type="ECO:0000313" key="4">
    <source>
        <dbReference type="Proteomes" id="UP001521222"/>
    </source>
</evidence>
<evidence type="ECO:0000256" key="2">
    <source>
        <dbReference type="SAM" id="MobiDB-lite"/>
    </source>
</evidence>
<dbReference type="Proteomes" id="UP001521222">
    <property type="component" value="Unassembled WGS sequence"/>
</dbReference>
<reference evidence="3 4" key="1">
    <citation type="submission" date="2024-02" db="EMBL/GenBank/DDBJ databases">
        <title>De novo assembly and annotation of 12 fungi associated with fruit tree decline syndrome in Ontario, Canada.</title>
        <authorList>
            <person name="Sulman M."/>
            <person name="Ellouze W."/>
            <person name="Ilyukhin E."/>
        </authorList>
    </citation>
    <scope>NUCLEOTIDE SEQUENCE [LARGE SCALE GENOMIC DNA]</scope>
    <source>
        <strain evidence="3 4">M97-236</strain>
    </source>
</reference>
<proteinExistence type="predicted"/>
<gene>
    <name evidence="3" type="ORF">SLS59_003498</name>
</gene>
<feature type="region of interest" description="Disordered" evidence="2">
    <location>
        <begin position="238"/>
        <end position="279"/>
    </location>
</feature>
<accession>A0ABR3RMM8</accession>
<feature type="coiled-coil region" evidence="1">
    <location>
        <begin position="169"/>
        <end position="199"/>
    </location>
</feature>
<sequence length="400" mass="45784">MAIQEDYTLDDFRDYAHDNFPLAFELVSDQSAYKFKAGRFHTEDGSVSEGDLLQVAYWNGRTHGIPVWAYCDGEYLRYFYGKPGTTMTPAPPPYPSSGYTPIRDFLGPFSFVADRTWPSSKSKAYPQARTLCRNRLALLIMFIFLLTGRISEIANPARHDLTLLFKYVCVHMQQNKEAEEEEKRKKEEHERKLKEAALARTAFEVAGHISAQVNVKEENLETNMSMLDMAYDQSIRNDSAERSASATPSIVFRSSKRAAVHMSDDSAEPESQHTHKRARLTPAHSHIIELASPITPYPQVQSILESLVQQCRAEIESESSAQGNSSQEEIAQLRVELVDQTKKTVEAEKKFEEQEDIWQEHHEQQGTMIVNLQVEVKEWKDKYQKQGTTAVNREVEVKEW</sequence>
<evidence type="ECO:0000256" key="1">
    <source>
        <dbReference type="SAM" id="Coils"/>
    </source>
</evidence>
<protein>
    <submittedName>
        <fullName evidence="3">Uncharacterized protein</fullName>
    </submittedName>
</protein>
<dbReference type="EMBL" id="JAKIXB020000009">
    <property type="protein sequence ID" value="KAL1605695.1"/>
    <property type="molecule type" value="Genomic_DNA"/>
</dbReference>
<comment type="caution">
    <text evidence="3">The sequence shown here is derived from an EMBL/GenBank/DDBJ whole genome shotgun (WGS) entry which is preliminary data.</text>
</comment>
<keyword evidence="4" id="KW-1185">Reference proteome</keyword>
<evidence type="ECO:0000313" key="3">
    <source>
        <dbReference type="EMBL" id="KAL1605695.1"/>
    </source>
</evidence>
<name>A0ABR3RMM8_9PLEO</name>
<keyword evidence="1" id="KW-0175">Coiled coil</keyword>
<organism evidence="3 4">
    <name type="scientific">Nothophoma quercina</name>
    <dbReference type="NCBI Taxonomy" id="749835"/>
    <lineage>
        <taxon>Eukaryota</taxon>
        <taxon>Fungi</taxon>
        <taxon>Dikarya</taxon>
        <taxon>Ascomycota</taxon>
        <taxon>Pezizomycotina</taxon>
        <taxon>Dothideomycetes</taxon>
        <taxon>Pleosporomycetidae</taxon>
        <taxon>Pleosporales</taxon>
        <taxon>Pleosporineae</taxon>
        <taxon>Didymellaceae</taxon>
        <taxon>Nothophoma</taxon>
    </lineage>
</organism>